<protein>
    <submittedName>
        <fullName evidence="4">Histidine kinase</fullName>
    </submittedName>
</protein>
<dbReference type="EMBL" id="FNAS01000026">
    <property type="protein sequence ID" value="SDE78301.1"/>
    <property type="molecule type" value="Genomic_DNA"/>
</dbReference>
<dbReference type="OrthoDB" id="9809908at2"/>
<dbReference type="InterPro" id="IPR010559">
    <property type="entry name" value="Sig_transdc_His_kin_internal"/>
</dbReference>
<gene>
    <name evidence="4" type="ORF">SAMN05421544_1267</name>
</gene>
<evidence type="ECO:0000256" key="2">
    <source>
        <dbReference type="SAM" id="Phobius"/>
    </source>
</evidence>
<dbReference type="PANTHER" id="PTHR34220:SF7">
    <property type="entry name" value="SENSOR HISTIDINE KINASE YPDA"/>
    <property type="match status" value="1"/>
</dbReference>
<evidence type="ECO:0000313" key="5">
    <source>
        <dbReference type="Proteomes" id="UP000198517"/>
    </source>
</evidence>
<dbReference type="RefSeq" id="WP_092738019.1">
    <property type="nucleotide sequence ID" value="NZ_FNAS01000026.1"/>
</dbReference>
<dbReference type="Pfam" id="PF06580">
    <property type="entry name" value="His_kinase"/>
    <property type="match status" value="1"/>
</dbReference>
<dbReference type="Proteomes" id="UP000198517">
    <property type="component" value="Unassembled WGS sequence"/>
</dbReference>
<keyword evidence="2" id="KW-0812">Transmembrane</keyword>
<keyword evidence="4" id="KW-0808">Transferase</keyword>
<reference evidence="4 5" key="1">
    <citation type="submission" date="2016-10" db="EMBL/GenBank/DDBJ databases">
        <authorList>
            <person name="de Groot N.N."/>
        </authorList>
    </citation>
    <scope>NUCLEOTIDE SEQUENCE [LARGE SCALE GENOMIC DNA]</scope>
    <source>
        <strain evidence="4 5">DSM 24015</strain>
    </source>
</reference>
<dbReference type="GO" id="GO:0000155">
    <property type="term" value="F:phosphorelay sensor kinase activity"/>
    <property type="evidence" value="ECO:0007669"/>
    <property type="project" value="InterPro"/>
</dbReference>
<name>A0A1G7FQU9_9FLAO</name>
<dbReference type="STRING" id="1071918.SAMN05421544_1267"/>
<feature type="transmembrane region" description="Helical" evidence="2">
    <location>
        <begin position="39"/>
        <end position="60"/>
    </location>
</feature>
<keyword evidence="1" id="KW-0175">Coiled coil</keyword>
<feature type="transmembrane region" description="Helical" evidence="2">
    <location>
        <begin position="114"/>
        <end position="131"/>
    </location>
</feature>
<keyword evidence="5" id="KW-1185">Reference proteome</keyword>
<dbReference type="PANTHER" id="PTHR34220">
    <property type="entry name" value="SENSOR HISTIDINE KINASE YPDA"/>
    <property type="match status" value="1"/>
</dbReference>
<organism evidence="4 5">
    <name type="scientific">Riemerella columbipharyngis</name>
    <dbReference type="NCBI Taxonomy" id="1071918"/>
    <lineage>
        <taxon>Bacteria</taxon>
        <taxon>Pseudomonadati</taxon>
        <taxon>Bacteroidota</taxon>
        <taxon>Flavobacteriia</taxon>
        <taxon>Flavobacteriales</taxon>
        <taxon>Weeksellaceae</taxon>
        <taxon>Riemerella</taxon>
    </lineage>
</organism>
<feature type="transmembrane region" description="Helical" evidence="2">
    <location>
        <begin position="72"/>
        <end position="94"/>
    </location>
</feature>
<keyword evidence="2" id="KW-0472">Membrane</keyword>
<keyword evidence="4" id="KW-0418">Kinase</keyword>
<feature type="transmembrane region" description="Helical" evidence="2">
    <location>
        <begin position="12"/>
        <end position="33"/>
    </location>
</feature>
<keyword evidence="2" id="KW-1133">Transmembrane helix</keyword>
<feature type="domain" description="Signal transduction histidine kinase internal region" evidence="3">
    <location>
        <begin position="166"/>
        <end position="245"/>
    </location>
</feature>
<accession>A0A1G7FQU9</accession>
<sequence>MKIVYKYKDNKVILHIIGWIVYVIYLYSLNLLTLNDINIFSVVLPLLPFIGVFYTFLYLFRRFKDNKIVGISYILLLFLFFIMIAYGLIHYIFPYFGLYLLVEGFSLQLFIQEVIRYFIQFFIYALLFFIVEELLRKERKVLELEKEKHNLELQQLEIQKENLQYQYAFLRAQINPHFLYNTLNVLYSQALPISDDLANNIMKVSDLMRYSLDNIEMENMSIPVHKEIEHLDIFLSIYKLRYSNQIYINKSVKGEDKHHYVPPLSFITIVENAFKYGVISDIENPMLIDIIFEENTLLFICKNKKRKKISNVVSHNIGLSNLEKRLNFAFENKYKIDINNTEDFYTFNLKIYK</sequence>
<proteinExistence type="predicted"/>
<evidence type="ECO:0000259" key="3">
    <source>
        <dbReference type="Pfam" id="PF06580"/>
    </source>
</evidence>
<evidence type="ECO:0000256" key="1">
    <source>
        <dbReference type="SAM" id="Coils"/>
    </source>
</evidence>
<dbReference type="InterPro" id="IPR050640">
    <property type="entry name" value="Bact_2-comp_sensor_kinase"/>
</dbReference>
<dbReference type="AlphaFoldDB" id="A0A1G7FQU9"/>
<feature type="coiled-coil region" evidence="1">
    <location>
        <begin position="132"/>
        <end position="173"/>
    </location>
</feature>
<evidence type="ECO:0000313" key="4">
    <source>
        <dbReference type="EMBL" id="SDE78301.1"/>
    </source>
</evidence>
<dbReference type="GO" id="GO:0016020">
    <property type="term" value="C:membrane"/>
    <property type="evidence" value="ECO:0007669"/>
    <property type="project" value="InterPro"/>
</dbReference>